<name>A0A6G4A1I4_9BACL</name>
<dbReference type="RefSeq" id="WP_163950464.1">
    <property type="nucleotide sequence ID" value="NZ_JAAIKC010000008.1"/>
</dbReference>
<dbReference type="Pfam" id="PF09969">
    <property type="entry name" value="DUF2203"/>
    <property type="match status" value="1"/>
</dbReference>
<reference evidence="1" key="1">
    <citation type="submission" date="2020-02" db="EMBL/GenBank/DDBJ databases">
        <authorList>
            <person name="Shen X.-R."/>
            <person name="Zhang Y.-X."/>
        </authorList>
    </citation>
    <scope>NUCLEOTIDE SEQUENCE</scope>
    <source>
        <strain evidence="1">SYP-B3998</strain>
    </source>
</reference>
<dbReference type="EMBL" id="JAAIKC010000008">
    <property type="protein sequence ID" value="NEW08158.1"/>
    <property type="molecule type" value="Genomic_DNA"/>
</dbReference>
<accession>A0A6G4A1I4</accession>
<organism evidence="1">
    <name type="scientific">Paenibacillus sp. SYP-B3998</name>
    <dbReference type="NCBI Taxonomy" id="2678564"/>
    <lineage>
        <taxon>Bacteria</taxon>
        <taxon>Bacillati</taxon>
        <taxon>Bacillota</taxon>
        <taxon>Bacilli</taxon>
        <taxon>Bacillales</taxon>
        <taxon>Paenibacillaceae</taxon>
        <taxon>Paenibacillus</taxon>
    </lineage>
</organism>
<comment type="caution">
    <text evidence="1">The sequence shown here is derived from an EMBL/GenBank/DDBJ whole genome shotgun (WGS) entry which is preliminary data.</text>
</comment>
<dbReference type="AlphaFoldDB" id="A0A6G4A1I4"/>
<gene>
    <name evidence="1" type="ORF">GK047_19345</name>
</gene>
<evidence type="ECO:0000313" key="1">
    <source>
        <dbReference type="EMBL" id="NEW08158.1"/>
    </source>
</evidence>
<dbReference type="InterPro" id="IPR018699">
    <property type="entry name" value="DUF2203"/>
</dbReference>
<protein>
    <submittedName>
        <fullName evidence="1">DUF2203 domain-containing protein</fullName>
    </submittedName>
</protein>
<proteinExistence type="predicted"/>
<sequence length="133" mass="15468">MSSKLFTVQEANAMLTTVDQELRKIQTLKRDFEAKYMDLRRLKNEQAEQVSGEKDPFFFMETELEFLQIEAKSLIQGFQLKGVELKDIDTGLVDFPCIIDGQEVLLCWKQGEDAIRYYHSRHEGFAGRKPISE</sequence>
<dbReference type="PIRSF" id="PIRSF016498">
    <property type="entry name" value="UCP016498"/>
    <property type="match status" value="1"/>
</dbReference>